<proteinExistence type="predicted"/>
<accession>G0MSU9</accession>
<reference evidence="3" key="1">
    <citation type="submission" date="2011-07" db="EMBL/GenBank/DDBJ databases">
        <authorList>
            <consortium name="Caenorhabditis brenneri Sequencing and Analysis Consortium"/>
            <person name="Wilson R.K."/>
        </authorList>
    </citation>
    <scope>NUCLEOTIDE SEQUENCE [LARGE SCALE GENOMIC DNA]</scope>
    <source>
        <strain evidence="3">PB2801</strain>
    </source>
</reference>
<name>G0MSU9_CAEBE</name>
<evidence type="ECO:0000256" key="1">
    <source>
        <dbReference type="SAM" id="MobiDB-lite"/>
    </source>
</evidence>
<dbReference type="EMBL" id="GL379810">
    <property type="protein sequence ID" value="EGT43084.1"/>
    <property type="molecule type" value="Genomic_DNA"/>
</dbReference>
<dbReference type="eggNOG" id="ENOG502TG1T">
    <property type="taxonomic scope" value="Eukaryota"/>
</dbReference>
<evidence type="ECO:0000313" key="3">
    <source>
        <dbReference type="Proteomes" id="UP000008068"/>
    </source>
</evidence>
<dbReference type="OrthoDB" id="5873979at2759"/>
<protein>
    <submittedName>
        <fullName evidence="2">Uncharacterized protein</fullName>
    </submittedName>
</protein>
<keyword evidence="3" id="KW-1185">Reference proteome</keyword>
<dbReference type="FunCoup" id="G0MSU9">
    <property type="interactions" value="1201"/>
</dbReference>
<evidence type="ECO:0000313" key="2">
    <source>
        <dbReference type="EMBL" id="EGT43084.1"/>
    </source>
</evidence>
<organism evidence="3">
    <name type="scientific">Caenorhabditis brenneri</name>
    <name type="common">Nematode worm</name>
    <dbReference type="NCBI Taxonomy" id="135651"/>
    <lineage>
        <taxon>Eukaryota</taxon>
        <taxon>Metazoa</taxon>
        <taxon>Ecdysozoa</taxon>
        <taxon>Nematoda</taxon>
        <taxon>Chromadorea</taxon>
        <taxon>Rhabditida</taxon>
        <taxon>Rhabditina</taxon>
        <taxon>Rhabditomorpha</taxon>
        <taxon>Rhabditoidea</taxon>
        <taxon>Rhabditidae</taxon>
        <taxon>Peloderinae</taxon>
        <taxon>Caenorhabditis</taxon>
    </lineage>
</organism>
<feature type="region of interest" description="Disordered" evidence="1">
    <location>
        <begin position="1"/>
        <end position="34"/>
    </location>
</feature>
<dbReference type="InParanoid" id="G0MSU9"/>
<dbReference type="HOGENOM" id="CLU_018509_0_0_1"/>
<sequence length="752" mass="85794">MSRIPPPNGRFDGVSGFPASTARPNPEDERPDFDAEPTVDMAATLLTDSQEVQVSHSLVTDEVVFRMEKYNEKLADLVTRLEAAMKELRDEPPPPMHLRVEHCNVISFIVTVSELFMFVADTSKKELTNVPCQLIDKMDEWLPSLHLTKQYGHAELYHFAQLLEFRDEVMECLQQYYRIKRPMERNDRVVKPRKEFVRYTGYDGEWLCGSILSGPYYLNCARYACSSALQQQTIQILRGEVMAAYYEMDVRATSLIRLPPPYLPRDPRILMECMESRAQVYRRVSLRYNDAVRQHANGTPMELFHRVYINLAQLQADIRKKKKSAADMMLRADHNTTRACSVVIATMASVEAILLIIHKAYALYVDQKHGMYGYGFPMDVARAAAKVFLETSVDKCRSPELPELIQVALSELREEAHRAVRTNFVDLEKKCELQYTGIVEIEIDQDENQFPYNVESDEFPKEINMRAEYLVKNLYLEEMEIRRLKLQLAKVKRAMHGWPDPNIPFVLNACRLGVISFQSNFEDVMHCSILYKIHRQVRQDRHIMHPDYKFGVELLKGLHKIIEDTDCVPSSAELTHEIVTMLKASFGEQVIDGSDASDYANEIVDAVKTEIAVCDLRKSHTNQLQTAATAKRIAEIADQAFLTFIQEVTAPKKEEVYVEEDTPDSCSSSTSSLVNLTPGDMEAHMANMALLFQSLTINSDEEEEGEDCHRCPHVCHHCSEVPEVVIEAFLGNVIGVDLGPLGDHPLYNVPLD</sequence>
<dbReference type="Proteomes" id="UP000008068">
    <property type="component" value="Unassembled WGS sequence"/>
</dbReference>
<gene>
    <name evidence="2" type="ORF">CAEBREN_08756</name>
</gene>
<dbReference type="AlphaFoldDB" id="G0MSU9"/>
<dbReference type="OMA" id="PYDYEWL"/>